<dbReference type="OrthoDB" id="22862at10239"/>
<dbReference type="Proteomes" id="UP000201335">
    <property type="component" value="Segment"/>
</dbReference>
<name>A0A0C5AS72_9BBAC</name>
<evidence type="ECO:0000313" key="2">
    <source>
        <dbReference type="Proteomes" id="UP000201335"/>
    </source>
</evidence>
<protein>
    <submittedName>
        <fullName evidence="1">ORF113</fullName>
    </submittedName>
</protein>
<evidence type="ECO:0000313" key="1">
    <source>
        <dbReference type="EMBL" id="AJK91774.1"/>
    </source>
</evidence>
<sequence length="166" mass="19628">MHGLEAVSKKRKHIANIVNIMLMAVKKGAKPSVVRDRFRQEYHANNQHNGASYNCVLSLFDYLNNVVDTFDWRDHIFNNSYQDNMAVLVCGGYDFKDKDNNSVCVLLRFYSDAKMMYRLCVSCYKLWTTCQKYYEYRQTVPASDLYWFVCTYVCDNCYTNRLYVQC</sequence>
<accession>A0A0C5AS72</accession>
<dbReference type="EMBL" id="KM371112">
    <property type="protein sequence ID" value="AJK91774.1"/>
    <property type="molecule type" value="Genomic_DNA"/>
</dbReference>
<reference evidence="1 2" key="1">
    <citation type="journal article" date="2015" name="Viruses">
        <title>The complete sequence of the first Spodoptera frugiperda Betabaculovirus genome: a natural multiple recombinant virus.</title>
        <authorList>
            <person name="Cuartas P.E."/>
            <person name="Barrera G.P."/>
            <person name="Belaich M.N."/>
            <person name="Barreto E."/>
            <person name="Ghiringhelli P.D."/>
            <person name="Villamizar L.F."/>
        </authorList>
    </citation>
    <scope>NUCLEOTIDE SEQUENCE [LARGE SCALE GENOMIC DNA]</scope>
    <source>
        <strain evidence="1">VG008</strain>
    </source>
</reference>
<keyword evidence="2" id="KW-1185">Reference proteome</keyword>
<organism evidence="1 2">
    <name type="scientific">Spodoptera frugiperda granulovirus</name>
    <dbReference type="NCBI Taxonomy" id="307454"/>
    <lineage>
        <taxon>Viruses</taxon>
        <taxon>Viruses incertae sedis</taxon>
        <taxon>Naldaviricetes</taxon>
        <taxon>Lefavirales</taxon>
        <taxon>Baculoviridae</taxon>
        <taxon>Betabaculovirus</taxon>
        <taxon>Betabaculovirus spofrugiperdae</taxon>
    </lineage>
</organism>
<dbReference type="GeneID" id="23632115"/>
<proteinExistence type="predicted"/>
<dbReference type="RefSeq" id="YP_009121898.1">
    <property type="nucleotide sequence ID" value="NC_026511.1"/>
</dbReference>
<dbReference type="KEGG" id="vg:23632115"/>